<sequence length="117" mass="13279">MGNVKLAHHEPHRIEQLSGELLTAGAVGALKGAVIGITTAIALRFFSPTYRQARTQVKVFYHATWVSMGAVFWADKQLLNFEQRVYREEQEKRARLLDEAADRGIYLEDDRSNFSAK</sequence>
<comment type="caution">
    <text evidence="2">The sequence shown here is derived from an EMBL/GenBank/DDBJ whole genome shotgun (WGS) entry which is preliminary data.</text>
</comment>
<protein>
    <submittedName>
        <fullName evidence="2">Uncharacterized protein</fullName>
    </submittedName>
</protein>
<dbReference type="PANTHER" id="PTHR39153">
    <property type="entry name" value="AGR244WP"/>
    <property type="match status" value="1"/>
</dbReference>
<dbReference type="EMBL" id="JAEUBF010000781">
    <property type="protein sequence ID" value="KAH3675176.1"/>
    <property type="molecule type" value="Genomic_DNA"/>
</dbReference>
<evidence type="ECO:0000313" key="2">
    <source>
        <dbReference type="EMBL" id="KAH3675176.1"/>
    </source>
</evidence>
<reference evidence="2" key="1">
    <citation type="journal article" date="2021" name="Open Biol.">
        <title>Shared evolutionary footprints suggest mitochondrial oxidative damage underlies multiple complex I losses in fungi.</title>
        <authorList>
            <person name="Schikora-Tamarit M.A."/>
            <person name="Marcet-Houben M."/>
            <person name="Nosek J."/>
            <person name="Gabaldon T."/>
        </authorList>
    </citation>
    <scope>NUCLEOTIDE SEQUENCE</scope>
    <source>
        <strain evidence="2">CBS6341</strain>
    </source>
</reference>
<feature type="transmembrane region" description="Helical" evidence="1">
    <location>
        <begin position="21"/>
        <end position="47"/>
    </location>
</feature>
<evidence type="ECO:0000313" key="3">
    <source>
        <dbReference type="Proteomes" id="UP000769528"/>
    </source>
</evidence>
<dbReference type="Proteomes" id="UP000769528">
    <property type="component" value="Unassembled WGS sequence"/>
</dbReference>
<gene>
    <name evidence="2" type="ORF">WICMUC_002832</name>
</gene>
<keyword evidence="3" id="KW-1185">Reference proteome</keyword>
<dbReference type="AlphaFoldDB" id="A0A9P8PNA4"/>
<keyword evidence="1" id="KW-0812">Transmembrane</keyword>
<organism evidence="2 3">
    <name type="scientific">Wickerhamomyces mucosus</name>
    <dbReference type="NCBI Taxonomy" id="1378264"/>
    <lineage>
        <taxon>Eukaryota</taxon>
        <taxon>Fungi</taxon>
        <taxon>Dikarya</taxon>
        <taxon>Ascomycota</taxon>
        <taxon>Saccharomycotina</taxon>
        <taxon>Saccharomycetes</taxon>
        <taxon>Phaffomycetales</taxon>
        <taxon>Wickerhamomycetaceae</taxon>
        <taxon>Wickerhamomyces</taxon>
    </lineage>
</organism>
<evidence type="ECO:0000256" key="1">
    <source>
        <dbReference type="SAM" id="Phobius"/>
    </source>
</evidence>
<name>A0A9P8PNA4_9ASCO</name>
<keyword evidence="1" id="KW-1133">Transmembrane helix</keyword>
<proteinExistence type="predicted"/>
<dbReference type="InterPro" id="IPR038882">
    <property type="entry name" value="Rcf3"/>
</dbReference>
<reference evidence="2" key="2">
    <citation type="submission" date="2021-01" db="EMBL/GenBank/DDBJ databases">
        <authorList>
            <person name="Schikora-Tamarit M.A."/>
        </authorList>
    </citation>
    <scope>NUCLEOTIDE SEQUENCE</scope>
    <source>
        <strain evidence="2">CBS6341</strain>
    </source>
</reference>
<dbReference type="OrthoDB" id="3979469at2759"/>
<keyword evidence="1" id="KW-0472">Membrane</keyword>
<accession>A0A9P8PNA4</accession>
<dbReference type="PANTHER" id="PTHR39153:SF1">
    <property type="entry name" value="AGR244WP"/>
    <property type="match status" value="1"/>
</dbReference>